<dbReference type="EMBL" id="MF668280">
    <property type="protein sequence ID" value="ASZ74749.1"/>
    <property type="molecule type" value="Genomic_DNA"/>
</dbReference>
<protein>
    <recommendedName>
        <fullName evidence="3">Holliday junction resolvase</fullName>
    </recommendedName>
</protein>
<proteinExistence type="predicted"/>
<accession>A0A249XSN8</accession>
<gene>
    <name evidence="1" type="ORF">SEA_PHABBA_210</name>
</gene>
<organism evidence="1 2">
    <name type="scientific">Mycobacterium phage Phabba</name>
    <dbReference type="NCBI Taxonomy" id="2027899"/>
    <lineage>
        <taxon>Viruses</taxon>
        <taxon>Duplodnaviria</taxon>
        <taxon>Heunggongvirae</taxon>
        <taxon>Uroviricota</taxon>
        <taxon>Caudoviricetes</taxon>
        <taxon>Ceeclamvirinae</taxon>
        <taxon>Myrnavirus</taxon>
        <taxon>Myrnavirus phabba</taxon>
        <taxon>Myranavirus phabba</taxon>
    </lineage>
</organism>
<name>A0A249XSN8_9CAUD</name>
<keyword evidence="2" id="KW-1185">Reference proteome</keyword>
<evidence type="ECO:0000313" key="2">
    <source>
        <dbReference type="Proteomes" id="UP000226037"/>
    </source>
</evidence>
<evidence type="ECO:0000313" key="1">
    <source>
        <dbReference type="EMBL" id="ASZ74749.1"/>
    </source>
</evidence>
<reference evidence="2" key="1">
    <citation type="submission" date="2017-08" db="EMBL/GenBank/DDBJ databases">
        <authorList>
            <person name="de Groot N.N."/>
        </authorList>
    </citation>
    <scope>NUCLEOTIDE SEQUENCE [LARGE SCALE GENOMIC DNA]</scope>
</reference>
<dbReference type="Proteomes" id="UP000226037">
    <property type="component" value="Segment"/>
</dbReference>
<sequence>MANPNGRKGSSFERLEADYFKEHWPDGAAEFIDRQVKVGSRDVGDLANVRLGKHKIAVELKNVKSMNLAGWLKEAQDEAANLDAIAGIVVHKRVKHGQPGEQYLTMTVDDLINIIHAARSEL</sequence>
<evidence type="ECO:0008006" key="3">
    <source>
        <dbReference type="Google" id="ProtNLM"/>
    </source>
</evidence>